<comment type="caution">
    <text evidence="3">The sequence shown here is derived from an EMBL/GenBank/DDBJ whole genome shotgun (WGS) entry which is preliminary data.</text>
</comment>
<proteinExistence type="predicted"/>
<dbReference type="InterPro" id="IPR018289">
    <property type="entry name" value="MULE_transposase_dom"/>
</dbReference>
<dbReference type="PANTHER" id="PTHR31973">
    <property type="entry name" value="POLYPROTEIN, PUTATIVE-RELATED"/>
    <property type="match status" value="1"/>
</dbReference>
<dbReference type="AlphaFoldDB" id="A0A9R1W0E6"/>
<dbReference type="EMBL" id="NBSK02000003">
    <property type="protein sequence ID" value="KAJ0217432.1"/>
    <property type="molecule type" value="Genomic_DNA"/>
</dbReference>
<organism evidence="3 4">
    <name type="scientific">Lactuca sativa</name>
    <name type="common">Garden lettuce</name>
    <dbReference type="NCBI Taxonomy" id="4236"/>
    <lineage>
        <taxon>Eukaryota</taxon>
        <taxon>Viridiplantae</taxon>
        <taxon>Streptophyta</taxon>
        <taxon>Embryophyta</taxon>
        <taxon>Tracheophyta</taxon>
        <taxon>Spermatophyta</taxon>
        <taxon>Magnoliopsida</taxon>
        <taxon>eudicotyledons</taxon>
        <taxon>Gunneridae</taxon>
        <taxon>Pentapetalae</taxon>
        <taxon>asterids</taxon>
        <taxon>campanulids</taxon>
        <taxon>Asterales</taxon>
        <taxon>Asteraceae</taxon>
        <taxon>Cichorioideae</taxon>
        <taxon>Cichorieae</taxon>
        <taxon>Lactucinae</taxon>
        <taxon>Lactuca</taxon>
    </lineage>
</organism>
<evidence type="ECO:0000313" key="4">
    <source>
        <dbReference type="Proteomes" id="UP000235145"/>
    </source>
</evidence>
<dbReference type="Proteomes" id="UP000235145">
    <property type="component" value="Unassembled WGS sequence"/>
</dbReference>
<evidence type="ECO:0000259" key="2">
    <source>
        <dbReference type="Pfam" id="PF10551"/>
    </source>
</evidence>
<feature type="region of interest" description="Disordered" evidence="1">
    <location>
        <begin position="560"/>
        <end position="609"/>
    </location>
</feature>
<dbReference type="PANTHER" id="PTHR31973:SF185">
    <property type="entry name" value="TRANSPOSASE, MUDR, PLANT, MULE TRANSPOSASE DOMAIN-CONTAINING PROTEIN"/>
    <property type="match status" value="1"/>
</dbReference>
<evidence type="ECO:0000256" key="1">
    <source>
        <dbReference type="SAM" id="MobiDB-lite"/>
    </source>
</evidence>
<gene>
    <name evidence="3" type="ORF">LSAT_V11C300132820</name>
</gene>
<evidence type="ECO:0000313" key="3">
    <source>
        <dbReference type="EMBL" id="KAJ0217432.1"/>
    </source>
</evidence>
<dbReference type="Pfam" id="PF10551">
    <property type="entry name" value="MULE"/>
    <property type="match status" value="1"/>
</dbReference>
<accession>A0A9R1W0E6</accession>
<protein>
    <recommendedName>
        <fullName evidence="2">MULE transposase domain-containing protein</fullName>
    </recommendedName>
</protein>
<feature type="compositionally biased region" description="Low complexity" evidence="1">
    <location>
        <begin position="572"/>
        <end position="582"/>
    </location>
</feature>
<feature type="domain" description="MULE transposase" evidence="2">
    <location>
        <begin position="277"/>
        <end position="358"/>
    </location>
</feature>
<name>A0A9R1W0E6_LACSA</name>
<reference evidence="3 4" key="1">
    <citation type="journal article" date="2017" name="Nat. Commun.">
        <title>Genome assembly with in vitro proximity ligation data and whole-genome triplication in lettuce.</title>
        <authorList>
            <person name="Reyes-Chin-Wo S."/>
            <person name="Wang Z."/>
            <person name="Yang X."/>
            <person name="Kozik A."/>
            <person name="Arikit S."/>
            <person name="Song C."/>
            <person name="Xia L."/>
            <person name="Froenicke L."/>
            <person name="Lavelle D.O."/>
            <person name="Truco M.J."/>
            <person name="Xia R."/>
            <person name="Zhu S."/>
            <person name="Xu C."/>
            <person name="Xu H."/>
            <person name="Xu X."/>
            <person name="Cox K."/>
            <person name="Korf I."/>
            <person name="Meyers B.C."/>
            <person name="Michelmore R.W."/>
        </authorList>
    </citation>
    <scope>NUCLEOTIDE SEQUENCE [LARGE SCALE GENOMIC DNA]</scope>
    <source>
        <strain evidence="4">cv. Salinas</strain>
        <tissue evidence="3">Seedlings</tissue>
    </source>
</reference>
<sequence>MNIVDETNVHQLRNVISEIEEIMYLHLEVEQKEAFDNIVPYNVENIISDNVEECPKEETIVVNTMEKENLYEFGRLCDKTLSDDEESNEGCSEYEFTHGKKIQTSFMFKTNHSNKNRYEVYCKIENCTCRLYAKRIDPPDEFEIRTFNNVHTCSSLQIHPNHKHANKKVMGTILKQIIGKTRSKVWRSIKISRDLNVLLEINVSYKQVWRAKQYTMEMLLGSSEECFSKLPIYFHNLKRHNPCTVAYIQTDSEDCFECCFYVIRSMIRAFKHFCRKVIIMDGAHLKGDFKGTILHAIAMDRNNQISSLTWTWFLEKLYVCVGDCQDLTFVTDRVNAIRVSNENVFPHAHHGVCTFHLLGNIVHRFRKNDKTNVLFWRLVRAYKRNVFEDFLYRFSSTRSQVAAYLRKFLMLNRLEHIPRKRSIVLTEWAEKEVRKNEERMTGWFVSSVLDAIYQVHDFKHGGIVDLRQDRIGLPCGHVIMVLKHLKKTNFGHLAIDAYKMETYRSTYEDVVYSLLELCDWEIPAEMMTEKQNCIPSQGEEPIVRRCSRCDSTTHNATTCPALVPMKQKKATKSSVTSGSNTKGKGKGTQGTHETQKTHRTQETHRTQGT</sequence>
<feature type="compositionally biased region" description="Basic and acidic residues" evidence="1">
    <location>
        <begin position="593"/>
        <end position="609"/>
    </location>
</feature>
<keyword evidence="4" id="KW-1185">Reference proteome</keyword>